<dbReference type="PRINTS" id="PR00625">
    <property type="entry name" value="JDOMAIN"/>
</dbReference>
<protein>
    <submittedName>
        <fullName evidence="3">Molecular chaperone DnaJ</fullName>
    </submittedName>
</protein>
<accession>A0ABX1WS85</accession>
<dbReference type="Gene3D" id="1.10.287.110">
    <property type="entry name" value="DnaJ domain"/>
    <property type="match status" value="1"/>
</dbReference>
<dbReference type="CDD" id="cd06257">
    <property type="entry name" value="DnaJ"/>
    <property type="match status" value="1"/>
</dbReference>
<organism evidence="3 4">
    <name type="scientific">Marinifilum caeruleilacunae</name>
    <dbReference type="NCBI Taxonomy" id="2499076"/>
    <lineage>
        <taxon>Bacteria</taxon>
        <taxon>Pseudomonadati</taxon>
        <taxon>Bacteroidota</taxon>
        <taxon>Bacteroidia</taxon>
        <taxon>Marinilabiliales</taxon>
        <taxon>Marinifilaceae</taxon>
    </lineage>
</organism>
<evidence type="ECO:0000313" key="4">
    <source>
        <dbReference type="Proteomes" id="UP000732105"/>
    </source>
</evidence>
<dbReference type="InterPro" id="IPR029024">
    <property type="entry name" value="TerB-like"/>
</dbReference>
<comment type="caution">
    <text evidence="3">The sequence shown here is derived from an EMBL/GenBank/DDBJ whole genome shotgun (WGS) entry which is preliminary data.</text>
</comment>
<dbReference type="PROSITE" id="PS50076">
    <property type="entry name" value="DNAJ_2"/>
    <property type="match status" value="1"/>
</dbReference>
<evidence type="ECO:0000256" key="1">
    <source>
        <dbReference type="SAM" id="Phobius"/>
    </source>
</evidence>
<dbReference type="PANTHER" id="PTHR24074">
    <property type="entry name" value="CO-CHAPERONE PROTEIN DJLA"/>
    <property type="match status" value="1"/>
</dbReference>
<dbReference type="EMBL" id="RZNH01000004">
    <property type="protein sequence ID" value="NOU58950.1"/>
    <property type="molecule type" value="Genomic_DNA"/>
</dbReference>
<dbReference type="InterPro" id="IPR001623">
    <property type="entry name" value="DnaJ_domain"/>
</dbReference>
<dbReference type="SMART" id="SM00271">
    <property type="entry name" value="DnaJ"/>
    <property type="match status" value="1"/>
</dbReference>
<dbReference type="Pfam" id="PF00226">
    <property type="entry name" value="DnaJ"/>
    <property type="match status" value="1"/>
</dbReference>
<keyword evidence="1" id="KW-1133">Transmembrane helix</keyword>
<dbReference type="SUPFAM" id="SSF158682">
    <property type="entry name" value="TerB-like"/>
    <property type="match status" value="1"/>
</dbReference>
<keyword evidence="1" id="KW-0472">Membrane</keyword>
<dbReference type="InterPro" id="IPR050817">
    <property type="entry name" value="DjlA_DnaK_co-chaperone"/>
</dbReference>
<evidence type="ECO:0000259" key="2">
    <source>
        <dbReference type="PROSITE" id="PS50076"/>
    </source>
</evidence>
<keyword evidence="1" id="KW-0812">Transmembrane</keyword>
<keyword evidence="4" id="KW-1185">Reference proteome</keyword>
<gene>
    <name evidence="3" type="ORF">ELS83_03900</name>
</gene>
<dbReference type="Gene3D" id="1.10.3680.10">
    <property type="entry name" value="TerB-like"/>
    <property type="match status" value="1"/>
</dbReference>
<dbReference type="InterPro" id="IPR007791">
    <property type="entry name" value="DjlA_N"/>
</dbReference>
<dbReference type="Proteomes" id="UP000732105">
    <property type="component" value="Unassembled WGS sequence"/>
</dbReference>
<feature type="transmembrane region" description="Helical" evidence="1">
    <location>
        <begin position="12"/>
        <end position="33"/>
    </location>
</feature>
<feature type="domain" description="J" evidence="2">
    <location>
        <begin position="176"/>
        <end position="238"/>
    </location>
</feature>
<dbReference type="InterPro" id="IPR036869">
    <property type="entry name" value="J_dom_sf"/>
</dbReference>
<dbReference type="RefSeq" id="WP_171594228.1">
    <property type="nucleotide sequence ID" value="NZ_RZNH01000004.1"/>
</dbReference>
<name>A0ABX1WS85_9BACT</name>
<evidence type="ECO:0000313" key="3">
    <source>
        <dbReference type="EMBL" id="NOU58950.1"/>
    </source>
</evidence>
<proteinExistence type="predicted"/>
<sequence>MGKYGKWIAGGLGWVLLGGPIGGILGFLIGSAFETIDVESIKSNPKTRQGDFVVSLLILVAAVMKSDGKVLRSELDYVKANLVKSFGVSKATEAVGMLKDILKQNIPVEEVCRQVQANLDYSSRLQLMHFLFGIAQADGSISSAEQSVIDKISYYLGIQGSDYSSIKSMFVQDTDSSYKILGLTKDASDEEIKKAYKKMAVKYHPDKVSYLGEDVQEAAKEKFQKVNEAFEKIKKERGFA</sequence>
<dbReference type="SUPFAM" id="SSF46565">
    <property type="entry name" value="Chaperone J-domain"/>
    <property type="match status" value="1"/>
</dbReference>
<dbReference type="Pfam" id="PF05099">
    <property type="entry name" value="TerB"/>
    <property type="match status" value="1"/>
</dbReference>
<reference evidence="3 4" key="1">
    <citation type="submission" date="2018-12" db="EMBL/GenBank/DDBJ databases">
        <title>Marinifilum JC070 sp. nov., a marine bacterium isolated from Yongle Blue Hole in the South China Sea.</title>
        <authorList>
            <person name="Fu T."/>
        </authorList>
    </citation>
    <scope>NUCLEOTIDE SEQUENCE [LARGE SCALE GENOMIC DNA]</scope>
    <source>
        <strain evidence="3 4">JC070</strain>
    </source>
</reference>